<dbReference type="EMBL" id="UINC01013972">
    <property type="protein sequence ID" value="SVA59928.1"/>
    <property type="molecule type" value="Genomic_DNA"/>
</dbReference>
<sequence length="85" mass="9407">VKAGLPDNPAVAQDLQKKSLAAKAKAFFLSTAIGKADIDRVLALTYTARPLPRRTCIRMSLTNKGPGVWPCRECPWLQQKPCERE</sequence>
<organism evidence="1">
    <name type="scientific">marine metagenome</name>
    <dbReference type="NCBI Taxonomy" id="408172"/>
    <lineage>
        <taxon>unclassified sequences</taxon>
        <taxon>metagenomes</taxon>
        <taxon>ecological metagenomes</taxon>
    </lineage>
</organism>
<gene>
    <name evidence="1" type="ORF">METZ01_LOCUS112782</name>
</gene>
<dbReference type="AlphaFoldDB" id="A0A381X5J4"/>
<name>A0A381X5J4_9ZZZZ</name>
<accession>A0A381X5J4</accession>
<proteinExistence type="predicted"/>
<feature type="non-terminal residue" evidence="1">
    <location>
        <position position="1"/>
    </location>
</feature>
<protein>
    <submittedName>
        <fullName evidence="1">Uncharacterized protein</fullName>
    </submittedName>
</protein>
<reference evidence="1" key="1">
    <citation type="submission" date="2018-05" db="EMBL/GenBank/DDBJ databases">
        <authorList>
            <person name="Lanie J.A."/>
            <person name="Ng W.-L."/>
            <person name="Kazmierczak K.M."/>
            <person name="Andrzejewski T.M."/>
            <person name="Davidsen T.M."/>
            <person name="Wayne K.J."/>
            <person name="Tettelin H."/>
            <person name="Glass J.I."/>
            <person name="Rusch D."/>
            <person name="Podicherti R."/>
            <person name="Tsui H.-C.T."/>
            <person name="Winkler M.E."/>
        </authorList>
    </citation>
    <scope>NUCLEOTIDE SEQUENCE</scope>
</reference>
<evidence type="ECO:0000313" key="1">
    <source>
        <dbReference type="EMBL" id="SVA59928.1"/>
    </source>
</evidence>